<feature type="compositionally biased region" description="Gly residues" evidence="7">
    <location>
        <begin position="1021"/>
        <end position="1035"/>
    </location>
</feature>
<feature type="compositionally biased region" description="Basic and acidic residues" evidence="7">
    <location>
        <begin position="853"/>
        <end position="886"/>
    </location>
</feature>
<dbReference type="GO" id="GO:0002188">
    <property type="term" value="P:translation reinitiation"/>
    <property type="evidence" value="ECO:0007669"/>
    <property type="project" value="TreeGrafter"/>
</dbReference>
<comment type="function">
    <text evidence="6">RNA-binding component of the eukaryotic translation initiation factor 3 (eIF-3) complex, which is involved in protein synthesis of a specialized repertoire of mRNAs and, together with other initiation factors, stimulates binding of mRNA and methionyl-tRNAi to the 40S ribosome. The eIF-3 complex specifically targets and initiates translation of a subset of mRNAs involved in cell proliferation.</text>
</comment>
<dbReference type="Gene3D" id="1.25.40.860">
    <property type="match status" value="2"/>
</dbReference>
<feature type="compositionally biased region" description="Basic and acidic residues" evidence="7">
    <location>
        <begin position="789"/>
        <end position="846"/>
    </location>
</feature>
<evidence type="ECO:0000256" key="3">
    <source>
        <dbReference type="ARBA" id="ARBA00022540"/>
    </source>
</evidence>
<evidence type="ECO:0000256" key="2">
    <source>
        <dbReference type="ARBA" id="ARBA00022490"/>
    </source>
</evidence>
<keyword evidence="5 6" id="KW-0648">Protein biosynthesis</keyword>
<feature type="compositionally biased region" description="Basic and acidic residues" evidence="7">
    <location>
        <begin position="610"/>
        <end position="621"/>
    </location>
</feature>
<dbReference type="Pfam" id="PF01399">
    <property type="entry name" value="PCI"/>
    <property type="match status" value="1"/>
</dbReference>
<dbReference type="STRING" id="741276.A0A2S5B3Z2"/>
<dbReference type="GO" id="GO:0033290">
    <property type="term" value="C:eukaryotic 48S preinitiation complex"/>
    <property type="evidence" value="ECO:0007669"/>
    <property type="project" value="UniProtKB-UniRule"/>
</dbReference>
<comment type="subunit">
    <text evidence="6">Component of the eukaryotic translation initiation factor 3 (eIF-3) complex.</text>
</comment>
<keyword evidence="2 6" id="KW-0963">Cytoplasm</keyword>
<evidence type="ECO:0000256" key="7">
    <source>
        <dbReference type="SAM" id="MobiDB-lite"/>
    </source>
</evidence>
<gene>
    <name evidence="6" type="primary">TIF32</name>
    <name evidence="9" type="ORF">BMF94_5810</name>
</gene>
<dbReference type="GO" id="GO:0071541">
    <property type="term" value="C:eukaryotic translation initiation factor 3 complex, eIF3m"/>
    <property type="evidence" value="ECO:0007669"/>
    <property type="project" value="TreeGrafter"/>
</dbReference>
<dbReference type="SMART" id="SM00088">
    <property type="entry name" value="PINT"/>
    <property type="match status" value="1"/>
</dbReference>
<name>A0A2S5B3Z2_9BASI</name>
<dbReference type="OrthoDB" id="18884at2759"/>
<feature type="compositionally biased region" description="Basic and acidic residues" evidence="7">
    <location>
        <begin position="592"/>
        <end position="603"/>
    </location>
</feature>
<evidence type="ECO:0000313" key="10">
    <source>
        <dbReference type="Proteomes" id="UP000237144"/>
    </source>
</evidence>
<dbReference type="HAMAP" id="MF_03000">
    <property type="entry name" value="eIF3a"/>
    <property type="match status" value="1"/>
</dbReference>
<dbReference type="GO" id="GO:0016282">
    <property type="term" value="C:eukaryotic 43S preinitiation complex"/>
    <property type="evidence" value="ECO:0007669"/>
    <property type="project" value="UniProtKB-UniRule"/>
</dbReference>
<dbReference type="Gene3D" id="4.10.860.10">
    <property type="entry name" value="UVR domain"/>
    <property type="match status" value="1"/>
</dbReference>
<comment type="similarity">
    <text evidence="6">Belongs to the eIF-3 subunit A family.</text>
</comment>
<keyword evidence="4 6" id="KW-0694">RNA-binding</keyword>
<organism evidence="9 10">
    <name type="scientific">Rhodotorula taiwanensis</name>
    <dbReference type="NCBI Taxonomy" id="741276"/>
    <lineage>
        <taxon>Eukaryota</taxon>
        <taxon>Fungi</taxon>
        <taxon>Dikarya</taxon>
        <taxon>Basidiomycota</taxon>
        <taxon>Pucciniomycotina</taxon>
        <taxon>Microbotryomycetes</taxon>
        <taxon>Sporidiobolales</taxon>
        <taxon>Sporidiobolaceae</taxon>
        <taxon>Rhodotorula</taxon>
    </lineage>
</organism>
<feature type="region of interest" description="Disordered" evidence="7">
    <location>
        <begin position="789"/>
        <end position="1035"/>
    </location>
</feature>
<dbReference type="PANTHER" id="PTHR14005">
    <property type="entry name" value="EUKARYOTIC TRANSLATION INITIATION FACTOR 3, THETA SUBUNIT"/>
    <property type="match status" value="1"/>
</dbReference>
<dbReference type="FunFam" id="4.10.860.10:FF:000001">
    <property type="entry name" value="Eukaryotic translation initiation factor 3 subunit A"/>
    <property type="match status" value="1"/>
</dbReference>
<feature type="compositionally biased region" description="Basic and acidic residues" evidence="7">
    <location>
        <begin position="719"/>
        <end position="739"/>
    </location>
</feature>
<evidence type="ECO:0000313" key="9">
    <source>
        <dbReference type="EMBL" id="POY71497.1"/>
    </source>
</evidence>
<feature type="compositionally biased region" description="Low complexity" evidence="7">
    <location>
        <begin position="891"/>
        <end position="929"/>
    </location>
</feature>
<keyword evidence="3 6" id="KW-0396">Initiation factor</keyword>
<dbReference type="PANTHER" id="PTHR14005:SF0">
    <property type="entry name" value="EUKARYOTIC TRANSLATION INITIATION FACTOR 3 SUBUNIT A"/>
    <property type="match status" value="1"/>
</dbReference>
<dbReference type="Pfam" id="PF22591">
    <property type="entry name" value="eIF3a_PCI_TPR-like"/>
    <property type="match status" value="1"/>
</dbReference>
<dbReference type="AlphaFoldDB" id="A0A2S5B3Z2"/>
<evidence type="ECO:0000259" key="8">
    <source>
        <dbReference type="PROSITE" id="PS50250"/>
    </source>
</evidence>
<sequence length="1035" mass="115399">MAALSSISEVFSSKRFRSTPLSTLEPIMLRFLELCVDLRKGRTAKDGLILYKNVAQNTSVQSVEVTINKLLALSRQKLADSLAKVDELEGTEPAAGSSTGGDVDDLEATETPESILLGAVSDDRSRDRTYRALVTPWLRFLWESYRTALDILRNNARLETLYQTVCHDAFQFCLAHQRKTEFRRLSETLRSHLASSQKYTHQSHSINLNDPDTLQRHLDTRFQQLSTAVELELWQEAFRTAEDIHTLVGMSKRAPKGPVMASFYDKMAKVFAVGDNFLFHAAAYGKLYSLHSARLALQGGDSKGEDGELEKLASRVLLSALAVPVGSGVVENRGRSASAEGPTEEGESKGRLGRLASLIGLATPPTRAGLINDALSRHALKRVPSQLRELYQILEVDFHPLSITAKIDPILAELEKQPDTARYVAPLKEVVLARLFQQLAQVYSSLKLDRVVKLASFSADGDRDVTRRRVERYVTEACRRGDVDVTIDHATGSIKFDQALFADEAGASDSVKTLQPSASTLLRTHLARLASTLHSTLNAVASTSSAPAPAAVAVAAREQAFAHLSTAVADERDMVLARTMIIKRRKELAEEQNARKEQEDAHARSVRAAQKAEEDARRQKEELRQRELERIKREMEKVKQDEAKKVAESLIQSGLKVDKQKLPELSANDLVQLQVQQIEKDKKDLAQKLTSVHKRLDHLERAFRREEIPLIADDYKRQQTRDREAFESAQVQRKEEARQKHARGLAIKASLQRIMPDFTSFRERQERESREAYEAERRRLDEQLAEAKAERRRQILADREAERQEAIRREAEAEERRAREEEMAKVRAEQEAREAEERAKIEERQRQAAAEAEEARKKALEERLAQRKADQERIQAQYRREEEALARRQGRQAPATAAASAATPGTAAWRAQRDSAAPSPAASSPATSSERPRMQLAPRSTDAPAERPRMQLQPRSSDAPAGDRPRMQLQPRTAPRPEAPPIPAVPAGTGANTPPVAREDSRSSSPAETRGKYVPPSQRARGGGGAGAGAGGSRW</sequence>
<keyword evidence="10" id="KW-1185">Reference proteome</keyword>
<dbReference type="GO" id="GO:0003743">
    <property type="term" value="F:translation initiation factor activity"/>
    <property type="evidence" value="ECO:0007669"/>
    <property type="project" value="UniProtKB-UniRule"/>
</dbReference>
<dbReference type="InterPro" id="IPR027512">
    <property type="entry name" value="EIF3A"/>
</dbReference>
<dbReference type="GO" id="GO:0003729">
    <property type="term" value="F:mRNA binding"/>
    <property type="evidence" value="ECO:0007669"/>
    <property type="project" value="TreeGrafter"/>
</dbReference>
<reference evidence="9 10" key="1">
    <citation type="journal article" date="2018" name="Front. Microbiol.">
        <title>Prospects for Fungal Bioremediation of Acidic Radioactive Waste Sites: Characterization and Genome Sequence of Rhodotorula taiwanensis MD1149.</title>
        <authorList>
            <person name="Tkavc R."/>
            <person name="Matrosova V.Y."/>
            <person name="Grichenko O.E."/>
            <person name="Gostincar C."/>
            <person name="Volpe R.P."/>
            <person name="Klimenkova P."/>
            <person name="Gaidamakova E.K."/>
            <person name="Zhou C.E."/>
            <person name="Stewart B.J."/>
            <person name="Lyman M.G."/>
            <person name="Malfatti S.A."/>
            <person name="Rubinfeld B."/>
            <person name="Courtot M."/>
            <person name="Singh J."/>
            <person name="Dalgard C.L."/>
            <person name="Hamilton T."/>
            <person name="Frey K.G."/>
            <person name="Gunde-Cimerman N."/>
            <person name="Dugan L."/>
            <person name="Daly M.J."/>
        </authorList>
    </citation>
    <scope>NUCLEOTIDE SEQUENCE [LARGE SCALE GENOMIC DNA]</scope>
    <source>
        <strain evidence="9 10">MD1149</strain>
    </source>
</reference>
<evidence type="ECO:0000256" key="6">
    <source>
        <dbReference type="HAMAP-Rule" id="MF_03000"/>
    </source>
</evidence>
<feature type="region of interest" description="Disordered" evidence="7">
    <location>
        <begin position="719"/>
        <end position="743"/>
    </location>
</feature>
<dbReference type="GO" id="GO:0071540">
    <property type="term" value="C:eukaryotic translation initiation factor 3 complex, eIF3e"/>
    <property type="evidence" value="ECO:0007669"/>
    <property type="project" value="TreeGrafter"/>
</dbReference>
<comment type="subcellular location">
    <subcellularLocation>
        <location evidence="1 6">Cytoplasm</location>
    </subcellularLocation>
</comment>
<evidence type="ECO:0000256" key="1">
    <source>
        <dbReference type="ARBA" id="ARBA00004496"/>
    </source>
</evidence>
<dbReference type="PROSITE" id="PS50250">
    <property type="entry name" value="PCI"/>
    <property type="match status" value="1"/>
</dbReference>
<dbReference type="InterPro" id="IPR054711">
    <property type="entry name" value="eIF3a_PCI_TPR-like"/>
</dbReference>
<protein>
    <recommendedName>
        <fullName evidence="6">Eukaryotic translation initiation factor 3 subunit A</fullName>
        <shortName evidence="6">eIF3a</shortName>
    </recommendedName>
    <alternativeName>
        <fullName evidence="6">Eukaryotic translation initiation factor 3 110 kDa subunit homolog</fullName>
        <shortName evidence="6">eIF3 p110</shortName>
    </alternativeName>
    <alternativeName>
        <fullName evidence="6">Translation initiation factor eIF3, p110 subunit homolog</fullName>
    </alternativeName>
</protein>
<dbReference type="GO" id="GO:0001732">
    <property type="term" value="P:formation of cytoplasmic translation initiation complex"/>
    <property type="evidence" value="ECO:0007669"/>
    <property type="project" value="UniProtKB-UniRule"/>
</dbReference>
<dbReference type="EMBL" id="PJQD01000085">
    <property type="protein sequence ID" value="POY71497.1"/>
    <property type="molecule type" value="Genomic_DNA"/>
</dbReference>
<dbReference type="GO" id="GO:0043614">
    <property type="term" value="C:multi-eIF complex"/>
    <property type="evidence" value="ECO:0007669"/>
    <property type="project" value="TreeGrafter"/>
</dbReference>
<dbReference type="Proteomes" id="UP000237144">
    <property type="component" value="Unassembled WGS sequence"/>
</dbReference>
<dbReference type="InterPro" id="IPR000717">
    <property type="entry name" value="PCI_dom"/>
</dbReference>
<accession>A0A2S5B3Z2</accession>
<evidence type="ECO:0000256" key="4">
    <source>
        <dbReference type="ARBA" id="ARBA00022884"/>
    </source>
</evidence>
<proteinExistence type="inferred from homology"/>
<feature type="domain" description="PCI" evidence="8">
    <location>
        <begin position="309"/>
        <end position="501"/>
    </location>
</feature>
<feature type="region of interest" description="Disordered" evidence="7">
    <location>
        <begin position="592"/>
        <end position="621"/>
    </location>
</feature>
<comment type="caution">
    <text evidence="9">The sequence shown here is derived from an EMBL/GenBank/DDBJ whole genome shotgun (WGS) entry which is preliminary data.</text>
</comment>
<evidence type="ECO:0000256" key="5">
    <source>
        <dbReference type="ARBA" id="ARBA00022917"/>
    </source>
</evidence>